<evidence type="ECO:0000256" key="1">
    <source>
        <dbReference type="SAM" id="MobiDB-lite"/>
    </source>
</evidence>
<sequence>MADIVQAGLKAGALDVKAVSGVLNEAVKADVSDRVMGAMVSMAAGAFPSSAPAVASAAVRSYGSNIREGHVRNVIASAVSSQSNPYASVAPISEAVEKVLGNSPVAAAVSSIAVDVAAQTPDNPLSGETVQGSGLASPDEGISEGSLVLPGGLSVGGTPTSPAPVSNPAGN</sequence>
<proteinExistence type="predicted"/>
<evidence type="ECO:0000313" key="3">
    <source>
        <dbReference type="Proteomes" id="UP000235914"/>
    </source>
</evidence>
<feature type="region of interest" description="Disordered" evidence="1">
    <location>
        <begin position="120"/>
        <end position="171"/>
    </location>
</feature>
<dbReference type="Proteomes" id="UP000235914">
    <property type="component" value="Unassembled WGS sequence"/>
</dbReference>
<organism evidence="2 3">
    <name type="scientific">Akkermansia muciniphila</name>
    <dbReference type="NCBI Taxonomy" id="239935"/>
    <lineage>
        <taxon>Bacteria</taxon>
        <taxon>Pseudomonadati</taxon>
        <taxon>Verrucomicrobiota</taxon>
        <taxon>Verrucomicrobiia</taxon>
        <taxon>Verrucomicrobiales</taxon>
        <taxon>Akkermansiaceae</taxon>
        <taxon>Akkermansia</taxon>
    </lineage>
</organism>
<dbReference type="EMBL" id="PJKN01000001">
    <property type="protein sequence ID" value="PNC57958.1"/>
    <property type="molecule type" value="Genomic_DNA"/>
</dbReference>
<accession>A0AAP8NPT2</accession>
<comment type="caution">
    <text evidence="2">The sequence shown here is derived from an EMBL/GenBank/DDBJ whole genome shotgun (WGS) entry which is preliminary data.</text>
</comment>
<feature type="compositionally biased region" description="Polar residues" evidence="1">
    <location>
        <begin position="120"/>
        <end position="134"/>
    </location>
</feature>
<reference evidence="2 3" key="1">
    <citation type="journal article" date="2017" name="BMC Genomics">
        <title>Genome sequencing of 39 Akkermansia muciniphila isolates reveals its population structure, genomic and functional diverisity, and global distribution in mammalian gut microbiotas.</title>
        <authorList>
            <person name="Guo X."/>
            <person name="Li S."/>
            <person name="Zhang J."/>
            <person name="Wu F."/>
            <person name="Li X."/>
            <person name="Wu D."/>
            <person name="Zhang M."/>
            <person name="Ou Z."/>
            <person name="Jie Z."/>
            <person name="Yan Q."/>
            <person name="Li P."/>
            <person name="Yi J."/>
            <person name="Peng Y."/>
        </authorList>
    </citation>
    <scope>NUCLEOTIDE SEQUENCE [LARGE SCALE GENOMIC DNA]</scope>
    <source>
        <strain evidence="2 3">GP43</strain>
    </source>
</reference>
<name>A0AAP8NPT2_9BACT</name>
<gene>
    <name evidence="2" type="ORF">CXU09_02570</name>
</gene>
<dbReference type="AlphaFoldDB" id="A0AAP8NPT2"/>
<feature type="compositionally biased region" description="Low complexity" evidence="1">
    <location>
        <begin position="145"/>
        <end position="160"/>
    </location>
</feature>
<dbReference type="RefSeq" id="WP_102735261.1">
    <property type="nucleotide sequence ID" value="NZ_CP072043.1"/>
</dbReference>
<evidence type="ECO:0000313" key="2">
    <source>
        <dbReference type="EMBL" id="PNC57958.1"/>
    </source>
</evidence>
<protein>
    <submittedName>
        <fullName evidence="2">Uncharacterized protein</fullName>
    </submittedName>
</protein>